<feature type="modified residue" description="4-aspartylphosphate" evidence="10">
    <location>
        <position position="57"/>
    </location>
</feature>
<proteinExistence type="predicted"/>
<dbReference type="InterPro" id="IPR051552">
    <property type="entry name" value="HptR"/>
</dbReference>
<dbReference type="PRINTS" id="PR00032">
    <property type="entry name" value="HTHARAC"/>
</dbReference>
<keyword evidence="7" id="KW-0238">DNA-binding</keyword>
<evidence type="ECO:0000256" key="7">
    <source>
        <dbReference type="ARBA" id="ARBA00023125"/>
    </source>
</evidence>
<dbReference type="EMBL" id="DWWL01000037">
    <property type="protein sequence ID" value="HJC47504.1"/>
    <property type="molecule type" value="Genomic_DNA"/>
</dbReference>
<evidence type="ECO:0000256" key="5">
    <source>
        <dbReference type="ARBA" id="ARBA00023012"/>
    </source>
</evidence>
<dbReference type="SMART" id="SM00342">
    <property type="entry name" value="HTH_ARAC"/>
    <property type="match status" value="1"/>
</dbReference>
<dbReference type="SUPFAM" id="SSF46689">
    <property type="entry name" value="Homeodomain-like"/>
    <property type="match status" value="2"/>
</dbReference>
<dbReference type="SMART" id="SM00448">
    <property type="entry name" value="REC"/>
    <property type="match status" value="1"/>
</dbReference>
<dbReference type="GO" id="GO:0003700">
    <property type="term" value="F:DNA-binding transcription factor activity"/>
    <property type="evidence" value="ECO:0007669"/>
    <property type="project" value="InterPro"/>
</dbReference>
<dbReference type="PROSITE" id="PS50110">
    <property type="entry name" value="RESPONSE_REGULATORY"/>
    <property type="match status" value="1"/>
</dbReference>
<keyword evidence="5" id="KW-0902">Two-component regulatory system</keyword>
<evidence type="ECO:0000256" key="10">
    <source>
        <dbReference type="PROSITE-ProRule" id="PRU00169"/>
    </source>
</evidence>
<feature type="domain" description="Response regulatory" evidence="12">
    <location>
        <begin position="5"/>
        <end position="122"/>
    </location>
</feature>
<dbReference type="InterPro" id="IPR020449">
    <property type="entry name" value="Tscrpt_reg_AraC-type_HTH"/>
</dbReference>
<name>A0A9D2T6J8_9FIRM</name>
<dbReference type="InterPro" id="IPR009057">
    <property type="entry name" value="Homeodomain-like_sf"/>
</dbReference>
<keyword evidence="8" id="KW-0804">Transcription</keyword>
<evidence type="ECO:0000313" key="14">
    <source>
        <dbReference type="Proteomes" id="UP000823883"/>
    </source>
</evidence>
<dbReference type="InterPro" id="IPR011006">
    <property type="entry name" value="CheY-like_superfamily"/>
</dbReference>
<evidence type="ECO:0000256" key="4">
    <source>
        <dbReference type="ARBA" id="ARBA00022553"/>
    </source>
</evidence>
<comment type="caution">
    <text evidence="13">The sequence shown here is derived from an EMBL/GenBank/DDBJ whole genome shotgun (WGS) entry which is preliminary data.</text>
</comment>
<accession>A0A9D2T6J8</accession>
<dbReference type="Proteomes" id="UP000823883">
    <property type="component" value="Unassembled WGS sequence"/>
</dbReference>
<sequence>MGLYKIMLVDDEEEVRKSIIKKIDWADAGFEVVGDAENGEEALEKLELLEPDVVVTDIRMPYMDGLTLTEKIRQRYPSIKVVIFSGYDDFEYAQKAIKLNVTEYILKPVNVEEMTAILKKIRKNLDEEIEMRRDVDLLRERYVASLPVMREHFLNNLVGGGVTKEAAEEKLKEYELDILGAEKWVVAVIHVEQEEEHGAGTSSLHRERELIPISVKQLVEEKLKAYCRFVLFNSSRDMVLIAAIDEANTQTGLIEQLNDICKECRKVLEVSVTMGVGVSCPSLEKMGRSFQSAMDALGYKAIVGGGGVIYINDVEPVNRGKLQFDQQEESDLVAAIKFGPREKIEAAVKKIAGHMDAKVHIRQYQAYVLSVASTVIQLVQQYDLNLSEILGSDQDYFEILGKMDLQEDFYQWLLTVSCRIGDALGQERDNTAKNMIRTAKQYIEENYSDPELSVEKICRYLHMSPAYFSTMFKKETGQTYIAYLTEVRLNRAVELLNKTDDKTYIIAAKVGYQEQNYFSYVFKKRFGVSPTRYRGAKK</sequence>
<dbReference type="PROSITE" id="PS01124">
    <property type="entry name" value="HTH_ARAC_FAMILY_2"/>
    <property type="match status" value="1"/>
</dbReference>
<keyword evidence="3" id="KW-0963">Cytoplasm</keyword>
<evidence type="ECO:0000256" key="2">
    <source>
        <dbReference type="ARBA" id="ARBA00018672"/>
    </source>
</evidence>
<reference evidence="13" key="1">
    <citation type="journal article" date="2021" name="PeerJ">
        <title>Extensive microbial diversity within the chicken gut microbiome revealed by metagenomics and culture.</title>
        <authorList>
            <person name="Gilroy R."/>
            <person name="Ravi A."/>
            <person name="Getino M."/>
            <person name="Pursley I."/>
            <person name="Horton D.L."/>
            <person name="Alikhan N.F."/>
            <person name="Baker D."/>
            <person name="Gharbi K."/>
            <person name="Hall N."/>
            <person name="Watson M."/>
            <person name="Adriaenssens E.M."/>
            <person name="Foster-Nyarko E."/>
            <person name="Jarju S."/>
            <person name="Secka A."/>
            <person name="Antonio M."/>
            <person name="Oren A."/>
            <person name="Chaudhuri R.R."/>
            <person name="La Ragione R."/>
            <person name="Hildebrand F."/>
            <person name="Pallen M.J."/>
        </authorList>
    </citation>
    <scope>NUCLEOTIDE SEQUENCE</scope>
    <source>
        <strain evidence="13">CHK183-5548</strain>
    </source>
</reference>
<dbReference type="Gene3D" id="3.40.50.2300">
    <property type="match status" value="1"/>
</dbReference>
<dbReference type="InterPro" id="IPR001789">
    <property type="entry name" value="Sig_transdc_resp-reg_receiver"/>
</dbReference>
<comment type="function">
    <text evidence="9">May play the central regulatory role in sporulation. It may be an element of the effector pathway responsible for the activation of sporulation genes in response to nutritional stress. Spo0A may act in concert with spo0H (a sigma factor) to control the expression of some genes that are critical to the sporulation process.</text>
</comment>
<dbReference type="Pfam" id="PF12833">
    <property type="entry name" value="HTH_18"/>
    <property type="match status" value="1"/>
</dbReference>
<dbReference type="GO" id="GO:0005737">
    <property type="term" value="C:cytoplasm"/>
    <property type="evidence" value="ECO:0007669"/>
    <property type="project" value="UniProtKB-SubCell"/>
</dbReference>
<evidence type="ECO:0000256" key="6">
    <source>
        <dbReference type="ARBA" id="ARBA00023015"/>
    </source>
</evidence>
<organism evidence="13 14">
    <name type="scientific">Candidatus Lachnoclostridium pullistercoris</name>
    <dbReference type="NCBI Taxonomy" id="2838632"/>
    <lineage>
        <taxon>Bacteria</taxon>
        <taxon>Bacillati</taxon>
        <taxon>Bacillota</taxon>
        <taxon>Clostridia</taxon>
        <taxon>Lachnospirales</taxon>
        <taxon>Lachnospiraceae</taxon>
    </lineage>
</organism>
<evidence type="ECO:0000256" key="9">
    <source>
        <dbReference type="ARBA" id="ARBA00024867"/>
    </source>
</evidence>
<dbReference type="Pfam" id="PF17853">
    <property type="entry name" value="GGDEF_2"/>
    <property type="match status" value="1"/>
</dbReference>
<dbReference type="CDD" id="cd17536">
    <property type="entry name" value="REC_YesN-like"/>
    <property type="match status" value="1"/>
</dbReference>
<dbReference type="SUPFAM" id="SSF52172">
    <property type="entry name" value="CheY-like"/>
    <property type="match status" value="1"/>
</dbReference>
<keyword evidence="6" id="KW-0805">Transcription regulation</keyword>
<feature type="domain" description="HTH araC/xylS-type" evidence="11">
    <location>
        <begin position="437"/>
        <end position="536"/>
    </location>
</feature>
<evidence type="ECO:0000256" key="1">
    <source>
        <dbReference type="ARBA" id="ARBA00004496"/>
    </source>
</evidence>
<protein>
    <recommendedName>
        <fullName evidence="2">Stage 0 sporulation protein A homolog</fullName>
    </recommendedName>
</protein>
<dbReference type="GO" id="GO:0043565">
    <property type="term" value="F:sequence-specific DNA binding"/>
    <property type="evidence" value="ECO:0007669"/>
    <property type="project" value="InterPro"/>
</dbReference>
<evidence type="ECO:0000256" key="8">
    <source>
        <dbReference type="ARBA" id="ARBA00023163"/>
    </source>
</evidence>
<keyword evidence="4 10" id="KW-0597">Phosphoprotein</keyword>
<evidence type="ECO:0000259" key="12">
    <source>
        <dbReference type="PROSITE" id="PS50110"/>
    </source>
</evidence>
<reference evidence="13" key="2">
    <citation type="submission" date="2021-04" db="EMBL/GenBank/DDBJ databases">
        <authorList>
            <person name="Gilroy R."/>
        </authorList>
    </citation>
    <scope>NUCLEOTIDE SEQUENCE</scope>
    <source>
        <strain evidence="13">CHK183-5548</strain>
    </source>
</reference>
<dbReference type="Pfam" id="PF00072">
    <property type="entry name" value="Response_reg"/>
    <property type="match status" value="1"/>
</dbReference>
<dbReference type="InterPro" id="IPR018060">
    <property type="entry name" value="HTH_AraC"/>
</dbReference>
<dbReference type="AlphaFoldDB" id="A0A9D2T6J8"/>
<dbReference type="Gene3D" id="1.10.10.60">
    <property type="entry name" value="Homeodomain-like"/>
    <property type="match status" value="2"/>
</dbReference>
<evidence type="ECO:0000256" key="3">
    <source>
        <dbReference type="ARBA" id="ARBA00022490"/>
    </source>
</evidence>
<dbReference type="GO" id="GO:0000160">
    <property type="term" value="P:phosphorelay signal transduction system"/>
    <property type="evidence" value="ECO:0007669"/>
    <property type="project" value="UniProtKB-KW"/>
</dbReference>
<dbReference type="PANTHER" id="PTHR42713">
    <property type="entry name" value="HISTIDINE KINASE-RELATED"/>
    <property type="match status" value="1"/>
</dbReference>
<gene>
    <name evidence="13" type="ORF">IAA04_05580</name>
</gene>
<comment type="subcellular location">
    <subcellularLocation>
        <location evidence="1">Cytoplasm</location>
    </subcellularLocation>
</comment>
<dbReference type="PANTHER" id="PTHR42713:SF3">
    <property type="entry name" value="TRANSCRIPTIONAL REGULATORY PROTEIN HPTR"/>
    <property type="match status" value="1"/>
</dbReference>
<dbReference type="InterPro" id="IPR041522">
    <property type="entry name" value="CdaR_GGDEF"/>
</dbReference>
<evidence type="ECO:0000313" key="13">
    <source>
        <dbReference type="EMBL" id="HJC47504.1"/>
    </source>
</evidence>
<evidence type="ECO:0000259" key="11">
    <source>
        <dbReference type="PROSITE" id="PS01124"/>
    </source>
</evidence>